<protein>
    <recommendedName>
        <fullName evidence="21">Mucin-like protein</fullName>
    </recommendedName>
</protein>
<comment type="subcellular location">
    <subcellularLocation>
        <location evidence="1">Membrane</location>
    </subcellularLocation>
    <subcellularLocation>
        <location evidence="2">Secreted</location>
    </subcellularLocation>
</comment>
<keyword evidence="7" id="KW-0677">Repeat</keyword>
<evidence type="ECO:0000256" key="9">
    <source>
        <dbReference type="ARBA" id="ARBA00023136"/>
    </source>
</evidence>
<dbReference type="SMART" id="SM00179">
    <property type="entry name" value="EGF_CA"/>
    <property type="match status" value="5"/>
</dbReference>
<evidence type="ECO:0000256" key="11">
    <source>
        <dbReference type="ARBA" id="ARBA00023180"/>
    </source>
</evidence>
<feature type="domain" description="AMOP" evidence="16">
    <location>
        <begin position="270"/>
        <end position="420"/>
    </location>
</feature>
<feature type="region of interest" description="Disordered" evidence="13">
    <location>
        <begin position="1091"/>
        <end position="1113"/>
    </location>
</feature>
<dbReference type="PROSITE" id="PS00010">
    <property type="entry name" value="ASX_HYDROXYL"/>
    <property type="match status" value="2"/>
</dbReference>
<dbReference type="InterPro" id="IPR003886">
    <property type="entry name" value="NIDO_dom"/>
</dbReference>
<comment type="caution">
    <text evidence="12">Lacks conserved residue(s) required for the propagation of feature annotation.</text>
</comment>
<evidence type="ECO:0000313" key="19">
    <source>
        <dbReference type="EMBL" id="CAH3117467.1"/>
    </source>
</evidence>
<dbReference type="InterPro" id="IPR001881">
    <property type="entry name" value="EGF-like_Ca-bd_dom"/>
</dbReference>
<evidence type="ECO:0000259" key="18">
    <source>
        <dbReference type="PROSITE" id="PS51233"/>
    </source>
</evidence>
<keyword evidence="6" id="KW-0732">Signal</keyword>
<evidence type="ECO:0000256" key="6">
    <source>
        <dbReference type="ARBA" id="ARBA00022729"/>
    </source>
</evidence>
<dbReference type="FunFam" id="2.10.25.10:FF:000240">
    <property type="entry name" value="Vitamin K-dependent protein S"/>
    <property type="match status" value="1"/>
</dbReference>
<gene>
    <name evidence="19" type="ORF">PMEA_00007499</name>
</gene>
<name>A0AAU9WKU7_9CNID</name>
<dbReference type="InterPro" id="IPR000742">
    <property type="entry name" value="EGF"/>
</dbReference>
<evidence type="ECO:0000256" key="10">
    <source>
        <dbReference type="ARBA" id="ARBA00023157"/>
    </source>
</evidence>
<evidence type="ECO:0000256" key="7">
    <source>
        <dbReference type="ARBA" id="ARBA00022737"/>
    </source>
</evidence>
<feature type="domain" description="VWFD" evidence="18">
    <location>
        <begin position="432"/>
        <end position="627"/>
    </location>
</feature>
<dbReference type="InterPro" id="IPR049883">
    <property type="entry name" value="NOTCH1_EGF-like"/>
</dbReference>
<dbReference type="GO" id="GO:0005509">
    <property type="term" value="F:calcium ion binding"/>
    <property type="evidence" value="ECO:0007669"/>
    <property type="project" value="InterPro"/>
</dbReference>
<dbReference type="CDD" id="cd00054">
    <property type="entry name" value="EGF_CA"/>
    <property type="match status" value="4"/>
</dbReference>
<evidence type="ECO:0000256" key="4">
    <source>
        <dbReference type="ARBA" id="ARBA00022536"/>
    </source>
</evidence>
<dbReference type="PROSITE" id="PS00022">
    <property type="entry name" value="EGF_1"/>
    <property type="match status" value="1"/>
</dbReference>
<dbReference type="Pfam" id="PF00094">
    <property type="entry name" value="VWD"/>
    <property type="match status" value="1"/>
</dbReference>
<keyword evidence="3" id="KW-0964">Secreted</keyword>
<dbReference type="GO" id="GO:0016020">
    <property type="term" value="C:membrane"/>
    <property type="evidence" value="ECO:0007669"/>
    <property type="project" value="UniProtKB-SubCell"/>
</dbReference>
<dbReference type="PROSITE" id="PS01187">
    <property type="entry name" value="EGF_CA"/>
    <property type="match status" value="2"/>
</dbReference>
<dbReference type="GO" id="GO:0007160">
    <property type="term" value="P:cell-matrix adhesion"/>
    <property type="evidence" value="ECO:0007669"/>
    <property type="project" value="InterPro"/>
</dbReference>
<dbReference type="FunFam" id="2.10.25.10:FF:000014">
    <property type="entry name" value="Latent-transforming growth factor beta-binding protein 3"/>
    <property type="match status" value="1"/>
</dbReference>
<dbReference type="SMART" id="SM00216">
    <property type="entry name" value="VWD"/>
    <property type="match status" value="1"/>
</dbReference>
<dbReference type="InterPro" id="IPR005533">
    <property type="entry name" value="AMOP_dom"/>
</dbReference>
<keyword evidence="9 14" id="KW-0472">Membrane</keyword>
<dbReference type="PROSITE" id="PS50026">
    <property type="entry name" value="EGF_3"/>
    <property type="match status" value="1"/>
</dbReference>
<keyword evidence="4 12" id="KW-0245">EGF-like domain</keyword>
<dbReference type="PANTHER" id="PTHR13802">
    <property type="entry name" value="MUCIN 4-RELATED"/>
    <property type="match status" value="1"/>
</dbReference>
<organism evidence="19 20">
    <name type="scientific">Pocillopora meandrina</name>
    <dbReference type="NCBI Taxonomy" id="46732"/>
    <lineage>
        <taxon>Eukaryota</taxon>
        <taxon>Metazoa</taxon>
        <taxon>Cnidaria</taxon>
        <taxon>Anthozoa</taxon>
        <taxon>Hexacorallia</taxon>
        <taxon>Scleractinia</taxon>
        <taxon>Astrocoeniina</taxon>
        <taxon>Pocilloporidae</taxon>
        <taxon>Pocillopora</taxon>
    </lineage>
</organism>
<dbReference type="InterPro" id="IPR001846">
    <property type="entry name" value="VWF_type-D"/>
</dbReference>
<dbReference type="SUPFAM" id="SSF57196">
    <property type="entry name" value="EGF/Laminin"/>
    <property type="match status" value="1"/>
</dbReference>
<feature type="domain" description="EGF-like" evidence="15">
    <location>
        <begin position="881"/>
        <end position="919"/>
    </location>
</feature>
<evidence type="ECO:0000256" key="1">
    <source>
        <dbReference type="ARBA" id="ARBA00004370"/>
    </source>
</evidence>
<feature type="transmembrane region" description="Helical" evidence="14">
    <location>
        <begin position="1261"/>
        <end position="1282"/>
    </location>
</feature>
<dbReference type="GO" id="GO:0005576">
    <property type="term" value="C:extracellular region"/>
    <property type="evidence" value="ECO:0007669"/>
    <property type="project" value="UniProtKB-SubCell"/>
</dbReference>
<evidence type="ECO:0000256" key="14">
    <source>
        <dbReference type="SAM" id="Phobius"/>
    </source>
</evidence>
<evidence type="ECO:0000259" key="16">
    <source>
        <dbReference type="PROSITE" id="PS50856"/>
    </source>
</evidence>
<dbReference type="PROSITE" id="PS51233">
    <property type="entry name" value="VWFD"/>
    <property type="match status" value="1"/>
</dbReference>
<sequence length="1322" mass="150498">MYPYGPQQKDNEFGLDDSPYYYYYYSYRCGKIQTDWTGIPFFSERHYKLYICRNGMIQLNYDWSWWWPRKFGVYWWFRNMGIIAPFWATTDTYFAFRYNHSKVYYQVYNQTHEKSNETLAMASEHVKSYTGGFNDFEATWVLVVTWEKLCPYAYYPYYYYYQNINEKDFQLKCSRSNTFQAVLITNGFNTFLMYNYPYGGIQWVVDADPNNYRYWTSYYGLPVAGWNAGNGGENYFNIKGSGTFGMYDLDKKEGNTGVQGRYFWRIENSDGEGALEKCFSWAILNEHLRFRYWYKRLIESDREMACPCTGWQAWFDWGRFRWSWWNSWPDWCFDSRRSRFFYLYTRSTGLVGVSMRQQCCYSTQWEDWGSLKQGPPDGGRVKVTLYYYWYNRVQTFYTDEEAYQYCCVDLPFCHLFYAYRPSDSCSLYRPPIRRWFWGDPHIKTLDGGNYTFNGLGEYTMVDAENGTFNLQARTKLAQGNSTTATIFSAGAAKEKNSSTIEVRVKDGGGLHILIDSTPYNGYNNLTNRTVEVGGNLSISKPEENCLQVSFPSTSSVQFCENKEMMSFVVTLGDVLKNATKGLLGTWNDDPNDDFTLPNGTVLPSTSSLKEIHYGFGVKWQINQSQSLFTYADNESVATYSDPEFEPMFADNIKWHNDSLKQKAEAQCGDDHECLFDVASTKDLSIGSATKEISVQLVNDTKKLNNFPPKIVNTSEIINVTLHEIVELNITAVDDGTITFRVINKPVGATWNQTGAVLLFYWNATSSKKFSLTFVAVDDQDASAIWSPIIKMCACQHDGQCVEPEEGDANNTDSKFIYMGCECQGGYTGRFCDRDIDACEVNGQPCYAGVDCTDLPPPANSTGYECGPCPSGYNGDGAQCVDIDECQSNPCKQKCVNVPASFFCDCDNGYKLNDDGRSCGDINECLPTNDCMQKCNNSVGSYNCSCDEYFKTDPTDWRKCVAKNPCTSDYGCSHVCFTGSSGRATCACYANFELQSDGKTCKDINECDPAKELHRCSQTCINTEGSYNCSCTEGYELKKDGYECEDINECLNDDLYSCTDDFHKCVNTRGSYKCECEQDLYFIDGKCQGLEKNHEPPKQPPPKPKNASENEKEQAVQFSIPSRAEWDFNRDKSFKEVLARVASDFCSKNRTKCGLKNSRRNRRSLYDIYTADEVHLLPGYPKNSSDSLQVAFYVKQPAGGFIGNNSVLHRDTLVAIIIDYKSDIEKAIGANITDIETLFKPSTTTESPTAGPAEPADDDWKWIVIGVVIGVVVIIILIGLLIFCMRKRKRDVKPITDPSQEGIAAQQSGLMKENSFESGSHSA</sequence>
<evidence type="ECO:0000259" key="15">
    <source>
        <dbReference type="PROSITE" id="PS50026"/>
    </source>
</evidence>
<dbReference type="PANTHER" id="PTHR13802:SF52">
    <property type="entry name" value="MUCIN-4"/>
    <property type="match status" value="1"/>
</dbReference>
<dbReference type="InterPro" id="IPR018097">
    <property type="entry name" value="EGF_Ca-bd_CS"/>
</dbReference>
<keyword evidence="8 14" id="KW-1133">Transmembrane helix</keyword>
<dbReference type="Pfam" id="PF07645">
    <property type="entry name" value="EGF_CA"/>
    <property type="match status" value="2"/>
</dbReference>
<dbReference type="EMBL" id="CALNXJ010000016">
    <property type="protein sequence ID" value="CAH3117467.1"/>
    <property type="molecule type" value="Genomic_DNA"/>
</dbReference>
<keyword evidence="20" id="KW-1185">Reference proteome</keyword>
<dbReference type="InterPro" id="IPR056619">
    <property type="entry name" value="C8-3_MUC4"/>
</dbReference>
<evidence type="ECO:0000259" key="17">
    <source>
        <dbReference type="PROSITE" id="PS51220"/>
    </source>
</evidence>
<dbReference type="Pfam" id="PF12662">
    <property type="entry name" value="cEGF"/>
    <property type="match status" value="1"/>
</dbReference>
<keyword evidence="5 14" id="KW-0812">Transmembrane</keyword>
<keyword evidence="11" id="KW-0325">Glycoprotein</keyword>
<proteinExistence type="predicted"/>
<dbReference type="InterPro" id="IPR051495">
    <property type="entry name" value="Epithelial_Barrier/Signaling"/>
</dbReference>
<reference evidence="19 20" key="1">
    <citation type="submission" date="2022-05" db="EMBL/GenBank/DDBJ databases">
        <authorList>
            <consortium name="Genoscope - CEA"/>
            <person name="William W."/>
        </authorList>
    </citation>
    <scope>NUCLEOTIDE SEQUENCE [LARGE SCALE GENOMIC DNA]</scope>
</reference>
<dbReference type="InterPro" id="IPR026823">
    <property type="entry name" value="cEGF"/>
</dbReference>
<evidence type="ECO:0000256" key="3">
    <source>
        <dbReference type="ARBA" id="ARBA00022525"/>
    </source>
</evidence>
<dbReference type="Pfam" id="PF26284">
    <property type="entry name" value="DUF8077"/>
    <property type="match status" value="1"/>
</dbReference>
<accession>A0AAU9WKU7</accession>
<dbReference type="PROSITE" id="PS50856">
    <property type="entry name" value="AMOP"/>
    <property type="match status" value="1"/>
</dbReference>
<dbReference type="PROSITE" id="PS01186">
    <property type="entry name" value="EGF_2"/>
    <property type="match status" value="3"/>
</dbReference>
<dbReference type="Proteomes" id="UP001159428">
    <property type="component" value="Unassembled WGS sequence"/>
</dbReference>
<evidence type="ECO:0000256" key="12">
    <source>
        <dbReference type="PROSITE-ProRule" id="PRU00076"/>
    </source>
</evidence>
<dbReference type="Pfam" id="PF06119">
    <property type="entry name" value="NIDO"/>
    <property type="match status" value="1"/>
</dbReference>
<dbReference type="SMART" id="SM00181">
    <property type="entry name" value="EGF"/>
    <property type="match status" value="6"/>
</dbReference>
<feature type="region of interest" description="Disordered" evidence="13">
    <location>
        <begin position="1294"/>
        <end position="1322"/>
    </location>
</feature>
<dbReference type="Pfam" id="PF23263">
    <property type="entry name" value="C8-3_MUC4"/>
    <property type="match status" value="1"/>
</dbReference>
<dbReference type="InterPro" id="IPR000152">
    <property type="entry name" value="EGF-type_Asp/Asn_hydroxyl_site"/>
</dbReference>
<evidence type="ECO:0000256" key="2">
    <source>
        <dbReference type="ARBA" id="ARBA00004613"/>
    </source>
</evidence>
<dbReference type="Gene3D" id="2.10.25.10">
    <property type="entry name" value="Laminin"/>
    <property type="match status" value="6"/>
</dbReference>
<evidence type="ECO:0008006" key="21">
    <source>
        <dbReference type="Google" id="ProtNLM"/>
    </source>
</evidence>
<evidence type="ECO:0000313" key="20">
    <source>
        <dbReference type="Proteomes" id="UP001159428"/>
    </source>
</evidence>
<evidence type="ECO:0000256" key="8">
    <source>
        <dbReference type="ARBA" id="ARBA00022989"/>
    </source>
</evidence>
<keyword evidence="10" id="KW-1015">Disulfide bond</keyword>
<dbReference type="SUPFAM" id="SSF57184">
    <property type="entry name" value="Growth factor receptor domain"/>
    <property type="match status" value="1"/>
</dbReference>
<dbReference type="PROSITE" id="PS51220">
    <property type="entry name" value="NIDO"/>
    <property type="match status" value="1"/>
</dbReference>
<feature type="domain" description="NIDO" evidence="17">
    <location>
        <begin position="85"/>
        <end position="269"/>
    </location>
</feature>
<dbReference type="SMART" id="SM00539">
    <property type="entry name" value="NIDO"/>
    <property type="match status" value="1"/>
</dbReference>
<dbReference type="InterPro" id="IPR009030">
    <property type="entry name" value="Growth_fac_rcpt_cys_sf"/>
</dbReference>
<comment type="caution">
    <text evidence="19">The sequence shown here is derived from an EMBL/GenBank/DDBJ whole genome shotgun (WGS) entry which is preliminary data.</text>
</comment>
<evidence type="ECO:0000256" key="13">
    <source>
        <dbReference type="SAM" id="MobiDB-lite"/>
    </source>
</evidence>
<dbReference type="InterPro" id="IPR058390">
    <property type="entry name" value="DUF8077"/>
</dbReference>
<evidence type="ECO:0000256" key="5">
    <source>
        <dbReference type="ARBA" id="ARBA00022692"/>
    </source>
</evidence>